<evidence type="ECO:0000256" key="1">
    <source>
        <dbReference type="ARBA" id="ARBA00004370"/>
    </source>
</evidence>
<dbReference type="PANTHER" id="PTHR48017">
    <property type="entry name" value="OS05G0424000 PROTEIN-RELATED"/>
    <property type="match status" value="1"/>
</dbReference>
<feature type="transmembrane region" description="Helical" evidence="7">
    <location>
        <begin position="184"/>
        <end position="206"/>
    </location>
</feature>
<keyword evidence="6 7" id="KW-0472">Membrane</keyword>
<evidence type="ECO:0000256" key="2">
    <source>
        <dbReference type="ARBA" id="ARBA00022448"/>
    </source>
</evidence>
<comment type="caution">
    <text evidence="9">The sequence shown here is derived from an EMBL/GenBank/DDBJ whole genome shotgun (WGS) entry which is preliminary data.</text>
</comment>
<accession>A0AAD5C3P7</accession>
<dbReference type="Proteomes" id="UP001206925">
    <property type="component" value="Unassembled WGS sequence"/>
</dbReference>
<feature type="transmembrane region" description="Helical" evidence="7">
    <location>
        <begin position="269"/>
        <end position="288"/>
    </location>
</feature>
<name>A0AAD5C3P7_AMBAR</name>
<evidence type="ECO:0000256" key="5">
    <source>
        <dbReference type="ARBA" id="ARBA00022989"/>
    </source>
</evidence>
<gene>
    <name evidence="9" type="ORF">M8C21_005459</name>
</gene>
<evidence type="ECO:0000313" key="9">
    <source>
        <dbReference type="EMBL" id="KAI7734793.1"/>
    </source>
</evidence>
<feature type="transmembrane region" description="Helical" evidence="7">
    <location>
        <begin position="308"/>
        <end position="329"/>
    </location>
</feature>
<feature type="transmembrane region" description="Helical" evidence="7">
    <location>
        <begin position="26"/>
        <end position="47"/>
    </location>
</feature>
<comment type="subcellular location">
    <subcellularLocation>
        <location evidence="1">Membrane</location>
    </subcellularLocation>
</comment>
<evidence type="ECO:0000256" key="4">
    <source>
        <dbReference type="ARBA" id="ARBA00022970"/>
    </source>
</evidence>
<dbReference type="GO" id="GO:0006865">
    <property type="term" value="P:amino acid transport"/>
    <property type="evidence" value="ECO:0007669"/>
    <property type="project" value="UniProtKB-KW"/>
</dbReference>
<feature type="transmembrane region" description="Helical" evidence="7">
    <location>
        <begin position="158"/>
        <end position="177"/>
    </location>
</feature>
<feature type="transmembrane region" description="Helical" evidence="7">
    <location>
        <begin position="123"/>
        <end position="138"/>
    </location>
</feature>
<evidence type="ECO:0000256" key="6">
    <source>
        <dbReference type="ARBA" id="ARBA00023136"/>
    </source>
</evidence>
<feature type="transmembrane region" description="Helical" evidence="7">
    <location>
        <begin position="54"/>
        <end position="75"/>
    </location>
</feature>
<dbReference type="AlphaFoldDB" id="A0AAD5C3P7"/>
<evidence type="ECO:0000259" key="8">
    <source>
        <dbReference type="Pfam" id="PF01490"/>
    </source>
</evidence>
<feature type="non-terminal residue" evidence="9">
    <location>
        <position position="393"/>
    </location>
</feature>
<dbReference type="Pfam" id="PF01490">
    <property type="entry name" value="Aa_trans"/>
    <property type="match status" value="1"/>
</dbReference>
<reference evidence="9" key="1">
    <citation type="submission" date="2022-06" db="EMBL/GenBank/DDBJ databases">
        <title>Uncovering the hologenomic basis of an extraordinary plant invasion.</title>
        <authorList>
            <person name="Bieker V.C."/>
            <person name="Martin M.D."/>
            <person name="Gilbert T."/>
            <person name="Hodgins K."/>
            <person name="Battlay P."/>
            <person name="Petersen B."/>
            <person name="Wilson J."/>
        </authorList>
    </citation>
    <scope>NUCLEOTIDE SEQUENCE</scope>
    <source>
        <strain evidence="9">AA19_3_7</strain>
        <tissue evidence="9">Leaf</tissue>
    </source>
</reference>
<proteinExistence type="predicted"/>
<keyword evidence="10" id="KW-1185">Reference proteome</keyword>
<dbReference type="GO" id="GO:0016020">
    <property type="term" value="C:membrane"/>
    <property type="evidence" value="ECO:0007669"/>
    <property type="project" value="UniProtKB-SubCell"/>
</dbReference>
<keyword evidence="3 7" id="KW-0812">Transmembrane</keyword>
<sequence>MAGGNYYDDEHLPLLQSSYNNLTGTVWTALAHFIAGVIGSGVLSMAWSMAQLGWIAGPLCVVIIAFFALVSAFLISNVHVYTNASNGTTTTNHSFLQAVHTILGYKNGLVCGCLVYFSLFKTGVVYVITSAICMRAIMQSNCFHKNGHDAACEFEHKYYMLMFGIIQVIASQIPNIFHTKWLSIIAAVMSFTYSLIGIGLGLAQVLEQGEIKGSINGISTTDPTQKVWLVAQAIGDIAFSFSFSLILLEIQSTLKSPPSQKVTMKKTSTIAVCITASFYLCCGASGYAAFGDLTPGNLLTGFGFYEPYWLVDFGNACIVLHLVGGYQIYSQTLFALVERWYTEKHPESILTRDIPNLKVSLWPEFRVTRLRLCFRTTYVVLTVAVAVLFPYFN</sequence>
<organism evidence="9 10">
    <name type="scientific">Ambrosia artemisiifolia</name>
    <name type="common">Common ragweed</name>
    <dbReference type="NCBI Taxonomy" id="4212"/>
    <lineage>
        <taxon>Eukaryota</taxon>
        <taxon>Viridiplantae</taxon>
        <taxon>Streptophyta</taxon>
        <taxon>Embryophyta</taxon>
        <taxon>Tracheophyta</taxon>
        <taxon>Spermatophyta</taxon>
        <taxon>Magnoliopsida</taxon>
        <taxon>eudicotyledons</taxon>
        <taxon>Gunneridae</taxon>
        <taxon>Pentapetalae</taxon>
        <taxon>asterids</taxon>
        <taxon>campanulids</taxon>
        <taxon>Asterales</taxon>
        <taxon>Asteraceae</taxon>
        <taxon>Asteroideae</taxon>
        <taxon>Heliantheae alliance</taxon>
        <taxon>Heliantheae</taxon>
        <taxon>Ambrosia</taxon>
    </lineage>
</organism>
<keyword evidence="4" id="KW-0029">Amino-acid transport</keyword>
<evidence type="ECO:0000256" key="7">
    <source>
        <dbReference type="SAM" id="Phobius"/>
    </source>
</evidence>
<feature type="domain" description="Amino acid transporter transmembrane" evidence="8">
    <location>
        <begin position="23"/>
        <end position="393"/>
    </location>
</feature>
<protein>
    <recommendedName>
        <fullName evidence="8">Amino acid transporter transmembrane domain-containing protein</fullName>
    </recommendedName>
</protein>
<feature type="transmembrane region" description="Helical" evidence="7">
    <location>
        <begin position="372"/>
        <end position="392"/>
    </location>
</feature>
<keyword evidence="5 7" id="KW-1133">Transmembrane helix</keyword>
<dbReference type="EMBL" id="JAMZMK010009642">
    <property type="protein sequence ID" value="KAI7734793.1"/>
    <property type="molecule type" value="Genomic_DNA"/>
</dbReference>
<keyword evidence="2" id="KW-0813">Transport</keyword>
<feature type="transmembrane region" description="Helical" evidence="7">
    <location>
        <begin position="226"/>
        <end position="248"/>
    </location>
</feature>
<dbReference type="InterPro" id="IPR013057">
    <property type="entry name" value="AA_transpt_TM"/>
</dbReference>
<evidence type="ECO:0000256" key="3">
    <source>
        <dbReference type="ARBA" id="ARBA00022692"/>
    </source>
</evidence>
<evidence type="ECO:0000313" key="10">
    <source>
        <dbReference type="Proteomes" id="UP001206925"/>
    </source>
</evidence>